<keyword evidence="7 8" id="KW-0694">RNA-binding</keyword>
<feature type="domain" description="Maturase MatK N-terminal" evidence="11">
    <location>
        <begin position="1"/>
        <end position="333"/>
    </location>
</feature>
<evidence type="ECO:0000256" key="2">
    <source>
        <dbReference type="ARBA" id="ARBA00006621"/>
    </source>
</evidence>
<comment type="function">
    <text evidence="8 9">Usually encoded in the trnK tRNA gene intron. Probably assists in splicing its own and other chloroplast group II introns.</text>
</comment>
<evidence type="ECO:0000256" key="3">
    <source>
        <dbReference type="ARBA" id="ARBA00022528"/>
    </source>
</evidence>
<dbReference type="GO" id="GO:0006397">
    <property type="term" value="P:mRNA processing"/>
    <property type="evidence" value="ECO:0007669"/>
    <property type="project" value="UniProtKB-KW"/>
</dbReference>
<gene>
    <name evidence="8 12" type="primary">matK</name>
</gene>
<reference evidence="12" key="1">
    <citation type="journal article" date="2006" name="Am. J. Bot.">
        <title>Phylogenetics of tribe Phyllantheae (Phyllanthaceae; Euphorbiaceae sensu lato) based on nrITS and plastid matK DNA sequence data.</title>
        <authorList>
            <person name="Kathriarachchi H."/>
            <person name="Samuel R."/>
            <person name="Hoffmann P."/>
            <person name="Mlinarec J."/>
            <person name="Wurdack K.J."/>
            <person name="Ralimanana H."/>
            <person name="Stuessy T.F."/>
            <person name="Chase M.W."/>
        </authorList>
    </citation>
    <scope>NUCLEOTIDE SEQUENCE</scope>
</reference>
<dbReference type="EMBL" id="AY936593">
    <property type="protein sequence ID" value="AAY60708.1"/>
    <property type="molecule type" value="Genomic_DNA"/>
</dbReference>
<evidence type="ECO:0000256" key="5">
    <source>
        <dbReference type="ARBA" id="ARBA00022664"/>
    </source>
</evidence>
<protein>
    <recommendedName>
        <fullName evidence="8">Maturase K</fullName>
    </recommendedName>
    <alternativeName>
        <fullName evidence="8">Intron maturase</fullName>
    </alternativeName>
</protein>
<dbReference type="PANTHER" id="PTHR34811:SF1">
    <property type="entry name" value="MATURASE K"/>
    <property type="match status" value="1"/>
</dbReference>
<dbReference type="GO" id="GO:0008380">
    <property type="term" value="P:RNA splicing"/>
    <property type="evidence" value="ECO:0007669"/>
    <property type="project" value="UniProtKB-UniRule"/>
</dbReference>
<comment type="subcellular location">
    <subcellularLocation>
        <location evidence="1 8">Plastid</location>
        <location evidence="1 8">Chloroplast</location>
    </subcellularLocation>
</comment>
<keyword evidence="3 9" id="KW-0150">Chloroplast</keyword>
<dbReference type="GO" id="GO:0009507">
    <property type="term" value="C:chloroplast"/>
    <property type="evidence" value="ECO:0007669"/>
    <property type="project" value="UniProtKB-SubCell"/>
</dbReference>
<keyword evidence="6 8" id="KW-0819">tRNA processing</keyword>
<evidence type="ECO:0000256" key="9">
    <source>
        <dbReference type="RuleBase" id="RU004226"/>
    </source>
</evidence>
<organism evidence="12">
    <name type="scientific">Phyllanthus discolor</name>
    <dbReference type="NCBI Taxonomy" id="319581"/>
    <lineage>
        <taxon>Eukaryota</taxon>
        <taxon>Viridiplantae</taxon>
        <taxon>Streptophyta</taxon>
        <taxon>Embryophyta</taxon>
        <taxon>Tracheophyta</taxon>
        <taxon>Spermatophyta</taxon>
        <taxon>Magnoliopsida</taxon>
        <taxon>eudicotyledons</taxon>
        <taxon>Gunneridae</taxon>
        <taxon>Pentapetalae</taxon>
        <taxon>rosids</taxon>
        <taxon>fabids</taxon>
        <taxon>Malpighiales</taxon>
        <taxon>Phyllanthaceae</taxon>
        <taxon>Phyllanthoideae</taxon>
        <taxon>Phyllantheae</taxon>
        <taxon>Phyllanthus</taxon>
    </lineage>
</organism>
<dbReference type="AlphaFoldDB" id="Q49C63"/>
<dbReference type="InterPro" id="IPR024942">
    <property type="entry name" value="Maturase_MatK_N"/>
</dbReference>
<dbReference type="PANTHER" id="PTHR34811">
    <property type="entry name" value="MATURASE K"/>
    <property type="match status" value="1"/>
</dbReference>
<feature type="domain" description="Domain X" evidence="10">
    <location>
        <begin position="361"/>
        <end position="480"/>
    </location>
</feature>
<evidence type="ECO:0000313" key="12">
    <source>
        <dbReference type="EMBL" id="AAY60708.1"/>
    </source>
</evidence>
<dbReference type="HAMAP" id="MF_01390">
    <property type="entry name" value="MatK"/>
    <property type="match status" value="1"/>
</dbReference>
<evidence type="ECO:0000256" key="6">
    <source>
        <dbReference type="ARBA" id="ARBA00022694"/>
    </source>
</evidence>
<dbReference type="GO" id="GO:0008033">
    <property type="term" value="P:tRNA processing"/>
    <property type="evidence" value="ECO:0007669"/>
    <property type="project" value="UniProtKB-KW"/>
</dbReference>
<dbReference type="Pfam" id="PF01824">
    <property type="entry name" value="MatK_N"/>
    <property type="match status" value="1"/>
</dbReference>
<keyword evidence="4 9" id="KW-0934">Plastid</keyword>
<evidence type="ECO:0000256" key="8">
    <source>
        <dbReference type="HAMAP-Rule" id="MF_01390"/>
    </source>
</evidence>
<geneLocation type="chloroplast" evidence="12"/>
<dbReference type="InterPro" id="IPR024937">
    <property type="entry name" value="Domain_X"/>
</dbReference>
<evidence type="ECO:0000256" key="1">
    <source>
        <dbReference type="ARBA" id="ARBA00004229"/>
    </source>
</evidence>
<dbReference type="GO" id="GO:0003723">
    <property type="term" value="F:RNA binding"/>
    <property type="evidence" value="ECO:0007669"/>
    <property type="project" value="UniProtKB-KW"/>
</dbReference>
<comment type="similarity">
    <text evidence="2 8">Belongs to the intron maturase 2 family. MatK subfamily.</text>
</comment>
<accession>Q49C63</accession>
<name>Q49C63_9ROSI</name>
<sequence length="508" mass="60455">MEEYQRYLDLDIGRSRKKNFLYPLIFRESIYRLAHEHGLNKSILLENVGYDKKSSLLIVKRLITRIYQQNFLIIFANNSNQNSFFKYNKSLYSQMISAGVAAIVEIPFFLRFVSSLEKSEIVKSQNLRSIHSIFPFLEDKFSHLTYVSDVQISYPIHLEKLVQILRYWVKDTSSLHLLRFFLHEYWNWNSLIFPKNFISFFAKSNPRLFLFLYNSHVYEYESILFFLRKQSFHLRSTFFRVFLERIYFYGKREHFAEVFANDFQTILWLFKDPFMHYVRYQGKSILASKDTPLLIKKWKNYLVNLCQCHFSVWFQPAKIGINPLSKQSLDFLGYLSSLRLNLSVARSQMLENAFLIDNAMKKVDTRIPIIPLIRSLAKTKFCNAAGHPISHPIWAGSLDSDIINRFVRICRNLSHYYSGSSKKKSLYRIKYILRLSCVKTLSRKHKSTVRTFLKKLGSEFFEEFVTEEERALSLIFPRTSVSSISQRFYRGRVWYLDIICINDRANYK</sequence>
<evidence type="ECO:0000259" key="11">
    <source>
        <dbReference type="Pfam" id="PF01824"/>
    </source>
</evidence>
<evidence type="ECO:0000259" key="10">
    <source>
        <dbReference type="Pfam" id="PF01348"/>
    </source>
</evidence>
<evidence type="ECO:0000256" key="4">
    <source>
        <dbReference type="ARBA" id="ARBA00022640"/>
    </source>
</evidence>
<dbReference type="Pfam" id="PF01348">
    <property type="entry name" value="Intron_maturas2"/>
    <property type="match status" value="1"/>
</dbReference>
<evidence type="ECO:0000256" key="7">
    <source>
        <dbReference type="ARBA" id="ARBA00022884"/>
    </source>
</evidence>
<proteinExistence type="inferred from homology"/>
<keyword evidence="5 8" id="KW-0507">mRNA processing</keyword>
<dbReference type="InterPro" id="IPR002866">
    <property type="entry name" value="Maturase_MatK"/>
</dbReference>